<dbReference type="InterPro" id="IPR013087">
    <property type="entry name" value="Znf_C2H2_type"/>
</dbReference>
<accession>A0AAE1PXP8</accession>
<dbReference type="PROSITE" id="PS00028">
    <property type="entry name" value="ZINC_FINGER_C2H2_1"/>
    <property type="match status" value="1"/>
</dbReference>
<name>A0AAE1PXP8_9EUCA</name>
<reference evidence="3" key="1">
    <citation type="submission" date="2023-11" db="EMBL/GenBank/DDBJ databases">
        <title>Genome assemblies of two species of porcelain crab, Petrolisthes cinctipes and Petrolisthes manimaculis (Anomura: Porcellanidae).</title>
        <authorList>
            <person name="Angst P."/>
        </authorList>
    </citation>
    <scope>NUCLEOTIDE SEQUENCE</scope>
    <source>
        <strain evidence="3">PB745_02</strain>
        <tissue evidence="3">Gill</tissue>
    </source>
</reference>
<gene>
    <name evidence="3" type="ORF">Pmani_012463</name>
</gene>
<evidence type="ECO:0000313" key="3">
    <source>
        <dbReference type="EMBL" id="KAK4316333.1"/>
    </source>
</evidence>
<dbReference type="SMART" id="SM00355">
    <property type="entry name" value="ZnF_C2H2"/>
    <property type="match status" value="1"/>
</dbReference>
<feature type="domain" description="C2H2-type" evidence="2">
    <location>
        <begin position="119"/>
        <end position="146"/>
    </location>
</feature>
<proteinExistence type="predicted"/>
<evidence type="ECO:0000259" key="2">
    <source>
        <dbReference type="PROSITE" id="PS50157"/>
    </source>
</evidence>
<evidence type="ECO:0000256" key="1">
    <source>
        <dbReference type="PROSITE-ProRule" id="PRU00042"/>
    </source>
</evidence>
<dbReference type="PROSITE" id="PS50157">
    <property type="entry name" value="ZINC_FINGER_C2H2_2"/>
    <property type="match status" value="1"/>
</dbReference>
<keyword evidence="1" id="KW-0479">Metal-binding</keyword>
<dbReference type="EMBL" id="JAWZYT010001027">
    <property type="protein sequence ID" value="KAK4316333.1"/>
    <property type="molecule type" value="Genomic_DNA"/>
</dbReference>
<keyword evidence="1" id="KW-0862">Zinc</keyword>
<evidence type="ECO:0000313" key="4">
    <source>
        <dbReference type="Proteomes" id="UP001292094"/>
    </source>
</evidence>
<dbReference type="Proteomes" id="UP001292094">
    <property type="component" value="Unassembled WGS sequence"/>
</dbReference>
<organism evidence="3 4">
    <name type="scientific">Petrolisthes manimaculis</name>
    <dbReference type="NCBI Taxonomy" id="1843537"/>
    <lineage>
        <taxon>Eukaryota</taxon>
        <taxon>Metazoa</taxon>
        <taxon>Ecdysozoa</taxon>
        <taxon>Arthropoda</taxon>
        <taxon>Crustacea</taxon>
        <taxon>Multicrustacea</taxon>
        <taxon>Malacostraca</taxon>
        <taxon>Eumalacostraca</taxon>
        <taxon>Eucarida</taxon>
        <taxon>Decapoda</taxon>
        <taxon>Pleocyemata</taxon>
        <taxon>Anomura</taxon>
        <taxon>Galatheoidea</taxon>
        <taxon>Porcellanidae</taxon>
        <taxon>Petrolisthes</taxon>
    </lineage>
</organism>
<sequence length="148" mass="16892">MTNLEVLDRASLISIEAMVLKAQLRWTVHDIQLLYGKLRQGQRPRGRPKNWFKDCIKDSLKYSGTPATELECLAQDRSAWHSRTSKAQEVFETNRRDHIAKAREARKVAKSSLSATAAFQCPYCPRVCASRIGLSSHTRAHERRLSAR</sequence>
<comment type="caution">
    <text evidence="3">The sequence shown here is derived from an EMBL/GenBank/DDBJ whole genome shotgun (WGS) entry which is preliminary data.</text>
</comment>
<keyword evidence="1" id="KW-0863">Zinc-finger</keyword>
<protein>
    <recommendedName>
        <fullName evidence="2">C2H2-type domain-containing protein</fullName>
    </recommendedName>
</protein>
<dbReference type="AlphaFoldDB" id="A0AAE1PXP8"/>
<dbReference type="GO" id="GO:0008270">
    <property type="term" value="F:zinc ion binding"/>
    <property type="evidence" value="ECO:0007669"/>
    <property type="project" value="UniProtKB-KW"/>
</dbReference>
<keyword evidence="4" id="KW-1185">Reference proteome</keyword>